<sequence>MKQNDSLLRQACTSSEKQKKSCGWLLTNRKHGSKKSNVKSSTLILVHRTLTKGISTKQDKSKQLDDSTSDSRNTLNLP</sequence>
<geneLocation type="mitochondrion" evidence="2"/>
<keyword evidence="2" id="KW-0496">Mitochondrion</keyword>
<protein>
    <submittedName>
        <fullName evidence="2">Uncharacterized protein</fullName>
    </submittedName>
</protein>
<dbReference type="AlphaFoldDB" id="A0A1Y0B2V7"/>
<evidence type="ECO:0000256" key="1">
    <source>
        <dbReference type="SAM" id="MobiDB-lite"/>
    </source>
</evidence>
<organism evidence="2">
    <name type="scientific">Utricularia reniformis</name>
    <dbReference type="NCBI Taxonomy" id="192314"/>
    <lineage>
        <taxon>Eukaryota</taxon>
        <taxon>Viridiplantae</taxon>
        <taxon>Streptophyta</taxon>
        <taxon>Embryophyta</taxon>
        <taxon>Tracheophyta</taxon>
        <taxon>Spermatophyta</taxon>
        <taxon>Magnoliopsida</taxon>
        <taxon>eudicotyledons</taxon>
        <taxon>Gunneridae</taxon>
        <taxon>Pentapetalae</taxon>
        <taxon>asterids</taxon>
        <taxon>lamiids</taxon>
        <taxon>Lamiales</taxon>
        <taxon>Lentibulariaceae</taxon>
        <taxon>Utricularia</taxon>
    </lineage>
</organism>
<name>A0A1Y0B2V7_9LAMI</name>
<accession>A0A1Y0B2V7</accession>
<gene>
    <name evidence="2" type="ORF">AEK19_MT1603</name>
</gene>
<reference evidence="2" key="1">
    <citation type="submission" date="2017-03" db="EMBL/GenBank/DDBJ databases">
        <title>The mitochondrial genome of the carnivorous plant Utricularia reniformis (Lentibulariaceae): structure, comparative analysis and evolutionary landmarks.</title>
        <authorList>
            <person name="Silva S.R."/>
            <person name="Alvarenga D.O."/>
            <person name="Michael T.P."/>
            <person name="Miranda V.F.O."/>
            <person name="Varani A.M."/>
        </authorList>
    </citation>
    <scope>NUCLEOTIDE SEQUENCE</scope>
</reference>
<proteinExistence type="predicted"/>
<dbReference type="EMBL" id="KY774314">
    <property type="protein sequence ID" value="ART31785.1"/>
    <property type="molecule type" value="Genomic_DNA"/>
</dbReference>
<feature type="region of interest" description="Disordered" evidence="1">
    <location>
        <begin position="51"/>
        <end position="78"/>
    </location>
</feature>
<evidence type="ECO:0000313" key="2">
    <source>
        <dbReference type="EMBL" id="ART31785.1"/>
    </source>
</evidence>